<feature type="transmembrane region" description="Helical" evidence="2">
    <location>
        <begin position="360"/>
        <end position="379"/>
    </location>
</feature>
<keyword evidence="2" id="KW-1133">Transmembrane helix</keyword>
<dbReference type="GO" id="GO:0016020">
    <property type="term" value="C:membrane"/>
    <property type="evidence" value="ECO:0007669"/>
    <property type="project" value="InterPro"/>
</dbReference>
<evidence type="ECO:0000256" key="1">
    <source>
        <dbReference type="SAM" id="MobiDB-lite"/>
    </source>
</evidence>
<feature type="transmembrane region" description="Helical" evidence="2">
    <location>
        <begin position="239"/>
        <end position="258"/>
    </location>
</feature>
<dbReference type="InterPro" id="IPR008523">
    <property type="entry name" value="DUF805"/>
</dbReference>
<keyword evidence="2" id="KW-0812">Transmembrane</keyword>
<feature type="region of interest" description="Disordered" evidence="1">
    <location>
        <begin position="80"/>
        <end position="133"/>
    </location>
</feature>
<feature type="transmembrane region" description="Helical" evidence="2">
    <location>
        <begin position="322"/>
        <end position="340"/>
    </location>
</feature>
<keyword evidence="2" id="KW-0472">Membrane</keyword>
<feature type="transmembrane region" description="Helical" evidence="2">
    <location>
        <begin position="295"/>
        <end position="315"/>
    </location>
</feature>
<feature type="compositionally biased region" description="Low complexity" evidence="1">
    <location>
        <begin position="80"/>
        <end position="94"/>
    </location>
</feature>
<protein>
    <submittedName>
        <fullName evidence="3">DUF805 domain-containing protein</fullName>
    </submittedName>
</protein>
<accession>A0AAU7FA37</accession>
<dbReference type="RefSeq" id="WP_348944898.1">
    <property type="nucleotide sequence ID" value="NZ_CP157355.1"/>
</dbReference>
<dbReference type="Gene3D" id="3.40.30.10">
    <property type="entry name" value="Glutaredoxin"/>
    <property type="match status" value="1"/>
</dbReference>
<reference evidence="3" key="1">
    <citation type="submission" date="2024-05" db="EMBL/GenBank/DDBJ databases">
        <authorList>
            <person name="Yang L."/>
            <person name="Pan L."/>
        </authorList>
    </citation>
    <scope>NUCLEOTIDE SEQUENCE</scope>
    <source>
        <strain evidence="3">FCG-7</strain>
    </source>
</reference>
<name>A0AAU7FA37_9NEIS</name>
<evidence type="ECO:0000313" key="3">
    <source>
        <dbReference type="EMBL" id="XBM00551.1"/>
    </source>
</evidence>
<evidence type="ECO:0000256" key="2">
    <source>
        <dbReference type="SAM" id="Phobius"/>
    </source>
</evidence>
<dbReference type="EMBL" id="CP157355">
    <property type="protein sequence ID" value="XBM00551.1"/>
    <property type="molecule type" value="Genomic_DNA"/>
</dbReference>
<gene>
    <name evidence="3" type="ORF">ABHF33_16080</name>
</gene>
<dbReference type="AlphaFoldDB" id="A0AAU7FA37"/>
<proteinExistence type="predicted"/>
<organism evidence="3">
    <name type="scientific">Chitinibacter mangrovi</name>
    <dbReference type="NCBI Taxonomy" id="3153927"/>
    <lineage>
        <taxon>Bacteria</taxon>
        <taxon>Pseudomonadati</taxon>
        <taxon>Pseudomonadota</taxon>
        <taxon>Betaproteobacteria</taxon>
        <taxon>Neisseriales</taxon>
        <taxon>Chitinibacteraceae</taxon>
        <taxon>Chitinibacter</taxon>
    </lineage>
</organism>
<feature type="transmembrane region" description="Helical" evidence="2">
    <location>
        <begin position="265"/>
        <end position="283"/>
    </location>
</feature>
<dbReference type="Pfam" id="PF05656">
    <property type="entry name" value="DUF805"/>
    <property type="match status" value="1"/>
</dbReference>
<dbReference type="KEGG" id="cmav:ABHF33_16080"/>
<sequence>MNDMIRIVFRGELQAGQHREEVAPRLAAALNIPLSQAQALFSGSPVILKRNLPRADFPRYAQNLSRIGIVVEMEDEVAASAPPTAPAPVKAEPSTPTPPPATQSAPADDENLLFPSLFGTAPSSEPNAAPSPPLVPVDTVATAAAPLALVAEVEQINCPKCGTLQPKRTLCRECSVDMPRFAAAQAQVSAEPAAITSSPNGQPIHASQIAPDINQEDYAEDTPPFRGVSFEGRLCRIRYMAYAVGAMLIAGLVFGLMIPLGMIRNWVGVGFFGVLFLGYLIRLSTLRLHDMDRSGWWQLILIPIVLLQGFGAYKLGTSGSSLLFNLSSLLTMLFTLWLILWPGDRKGNGFGFPNERNTGLGYFGAVLFSLSLISGGIGAKQNRLPGLPNEQQAAQHAMITLYCTSNDEPCVEARDWFSNNPDYAYHDCNIETSQACRSEFGRIGDSVVPLVVVGNQQHNTFDPQWIEKEVVTQTLLASQAAAEE</sequence>